<comment type="caution">
    <text evidence="1">The sequence shown here is derived from an EMBL/GenBank/DDBJ whole genome shotgun (WGS) entry which is preliminary data.</text>
</comment>
<gene>
    <name evidence="1" type="ORF">PGLA2088_LOCUS50288</name>
</gene>
<evidence type="ECO:0000313" key="2">
    <source>
        <dbReference type="Proteomes" id="UP000626109"/>
    </source>
</evidence>
<reference evidence="1" key="1">
    <citation type="submission" date="2021-02" db="EMBL/GenBank/DDBJ databases">
        <authorList>
            <person name="Dougan E. K."/>
            <person name="Rhodes N."/>
            <person name="Thang M."/>
            <person name="Chan C."/>
        </authorList>
    </citation>
    <scope>NUCLEOTIDE SEQUENCE</scope>
</reference>
<name>A0A813M1J4_POLGL</name>
<evidence type="ECO:0000313" key="1">
    <source>
        <dbReference type="EMBL" id="CAE8741077.1"/>
    </source>
</evidence>
<accession>A0A813M1J4</accession>
<organism evidence="1 2">
    <name type="scientific">Polarella glacialis</name>
    <name type="common">Dinoflagellate</name>
    <dbReference type="NCBI Taxonomy" id="89957"/>
    <lineage>
        <taxon>Eukaryota</taxon>
        <taxon>Sar</taxon>
        <taxon>Alveolata</taxon>
        <taxon>Dinophyceae</taxon>
        <taxon>Suessiales</taxon>
        <taxon>Suessiaceae</taxon>
        <taxon>Polarella</taxon>
    </lineage>
</organism>
<dbReference type="AlphaFoldDB" id="A0A813M1J4"/>
<dbReference type="Proteomes" id="UP000626109">
    <property type="component" value="Unassembled WGS sequence"/>
</dbReference>
<sequence length="85" mass="9355">MIVESAHVWGGRIVESVHVWGVCGAKTEQRLTGLPGQSFRISWKTVRNGSSKNWNSLTHALFLSLPHSFIALLKPGKGRICTSEP</sequence>
<protein>
    <submittedName>
        <fullName evidence="1">Uncharacterized protein</fullName>
    </submittedName>
</protein>
<dbReference type="EMBL" id="CAJNNW010037352">
    <property type="protein sequence ID" value="CAE8741077.1"/>
    <property type="molecule type" value="Genomic_DNA"/>
</dbReference>
<proteinExistence type="predicted"/>